<evidence type="ECO:0008006" key="4">
    <source>
        <dbReference type="Google" id="ProtNLM"/>
    </source>
</evidence>
<dbReference type="Proteomes" id="UP000231987">
    <property type="component" value="Unassembled WGS sequence"/>
</dbReference>
<evidence type="ECO:0000313" key="2">
    <source>
        <dbReference type="EMBL" id="PJR17395.1"/>
    </source>
</evidence>
<reference evidence="2 3" key="1">
    <citation type="submission" date="2017-06" db="EMBL/GenBank/DDBJ databases">
        <title>Ensifer strains isolated from leguminous trees and herbs display diverse denitrification phenotypes with some acting as strong N2O sinks.</title>
        <authorList>
            <person name="Woliy K."/>
            <person name="Mania D."/>
            <person name="Bakken L.R."/>
            <person name="Frostegard A."/>
        </authorList>
    </citation>
    <scope>NUCLEOTIDE SEQUENCE [LARGE SCALE GENOMIC DNA]</scope>
    <source>
        <strain evidence="2 3">AC50a</strain>
    </source>
</reference>
<dbReference type="AlphaFoldDB" id="A0A2J0ZAA0"/>
<organism evidence="2 3">
    <name type="scientific">Rhizobium meliloti</name>
    <name type="common">Ensifer meliloti</name>
    <name type="synonym">Sinorhizobium meliloti</name>
    <dbReference type="NCBI Taxonomy" id="382"/>
    <lineage>
        <taxon>Bacteria</taxon>
        <taxon>Pseudomonadati</taxon>
        <taxon>Pseudomonadota</taxon>
        <taxon>Alphaproteobacteria</taxon>
        <taxon>Hyphomicrobiales</taxon>
        <taxon>Rhizobiaceae</taxon>
        <taxon>Sinorhizobium/Ensifer group</taxon>
        <taxon>Sinorhizobium</taxon>
    </lineage>
</organism>
<dbReference type="EMBL" id="NJGD01000001">
    <property type="protein sequence ID" value="PJR17395.1"/>
    <property type="molecule type" value="Genomic_DNA"/>
</dbReference>
<name>A0A2J0ZAA0_RHIML</name>
<sequence>MGRLVNGCGSGVAMDEQRRSYRQRLIALAAASIGTLAASAISYGAAIYRAANPEPLRAAGPGETVDTGRWHVTIAGARVSDVPPSGRRPPEPKTFLLVDFEAGNRSAATAHLPAKLLTFAGLEAKLASPTFYLTRDKAFSPGLHPGMPESLTAVWEWPAGEMPPRELNLLIGSQIYKKRDNLYGASNWFDGDPVAVVSLTVEQEAARARQ</sequence>
<evidence type="ECO:0000256" key="1">
    <source>
        <dbReference type="SAM" id="Phobius"/>
    </source>
</evidence>
<keyword evidence="1" id="KW-0472">Membrane</keyword>
<accession>A0A2J0ZAA0</accession>
<gene>
    <name evidence="2" type="ORF">CEJ86_04385</name>
</gene>
<comment type="caution">
    <text evidence="2">The sequence shown here is derived from an EMBL/GenBank/DDBJ whole genome shotgun (WGS) entry which is preliminary data.</text>
</comment>
<feature type="transmembrane region" description="Helical" evidence="1">
    <location>
        <begin position="25"/>
        <end position="48"/>
    </location>
</feature>
<proteinExistence type="predicted"/>
<keyword evidence="1" id="KW-0812">Transmembrane</keyword>
<evidence type="ECO:0000313" key="3">
    <source>
        <dbReference type="Proteomes" id="UP000231987"/>
    </source>
</evidence>
<keyword evidence="1" id="KW-1133">Transmembrane helix</keyword>
<dbReference type="RefSeq" id="WP_100669966.1">
    <property type="nucleotide sequence ID" value="NZ_NJGD01000001.1"/>
</dbReference>
<protein>
    <recommendedName>
        <fullName evidence="4">DUF4352 domain-containing protein</fullName>
    </recommendedName>
</protein>